<reference evidence="4 5" key="1">
    <citation type="submission" date="2018-03" db="EMBL/GenBank/DDBJ databases">
        <title>Aeromonas veronii whole genome sequencing and analysis.</title>
        <authorList>
            <person name="Xie H."/>
            <person name="Liu T."/>
            <person name="Wang K."/>
        </authorList>
    </citation>
    <scope>NUCLEOTIDE SEQUENCE [LARGE SCALE GENOMIC DNA]</scope>
    <source>
        <strain evidence="4 5">XH.VA.1</strain>
    </source>
</reference>
<evidence type="ECO:0000256" key="3">
    <source>
        <dbReference type="ARBA" id="ARBA00022691"/>
    </source>
</evidence>
<organism evidence="4 5">
    <name type="scientific">Aeromonas veronii</name>
    <dbReference type="NCBI Taxonomy" id="654"/>
    <lineage>
        <taxon>Bacteria</taxon>
        <taxon>Pseudomonadati</taxon>
        <taxon>Pseudomonadota</taxon>
        <taxon>Gammaproteobacteria</taxon>
        <taxon>Aeromonadales</taxon>
        <taxon>Aeromonadaceae</taxon>
        <taxon>Aeromonas</taxon>
    </lineage>
</organism>
<accession>A0A2T4MZR7</accession>
<name>A0A2T4MZR7_AERVE</name>
<gene>
    <name evidence="4" type="ORF">DAA48_15890</name>
</gene>
<evidence type="ECO:0008006" key="6">
    <source>
        <dbReference type="Google" id="ProtNLM"/>
    </source>
</evidence>
<dbReference type="InterPro" id="IPR012327">
    <property type="entry name" value="MeTrfase_D12"/>
</dbReference>
<dbReference type="EMBL" id="PZKL01000037">
    <property type="protein sequence ID" value="PTH80044.1"/>
    <property type="molecule type" value="Genomic_DNA"/>
</dbReference>
<dbReference type="Pfam" id="PF02086">
    <property type="entry name" value="MethyltransfD12"/>
    <property type="match status" value="1"/>
</dbReference>
<proteinExistence type="predicted"/>
<dbReference type="AlphaFoldDB" id="A0A2T4MZR7"/>
<dbReference type="GO" id="GO:0009007">
    <property type="term" value="F:site-specific DNA-methyltransferase (adenine-specific) activity"/>
    <property type="evidence" value="ECO:0007669"/>
    <property type="project" value="UniProtKB-EC"/>
</dbReference>
<protein>
    <recommendedName>
        <fullName evidence="6">DNA methyltransferase</fullName>
    </recommendedName>
</protein>
<dbReference type="Proteomes" id="UP000241986">
    <property type="component" value="Unassembled WGS sequence"/>
</dbReference>
<evidence type="ECO:0000256" key="1">
    <source>
        <dbReference type="ARBA" id="ARBA00022603"/>
    </source>
</evidence>
<keyword evidence="2" id="KW-0808">Transferase</keyword>
<evidence type="ECO:0000313" key="4">
    <source>
        <dbReference type="EMBL" id="PTH80044.1"/>
    </source>
</evidence>
<evidence type="ECO:0000256" key="2">
    <source>
        <dbReference type="ARBA" id="ARBA00022679"/>
    </source>
</evidence>
<dbReference type="Gene3D" id="3.40.50.150">
    <property type="entry name" value="Vaccinia Virus protein VP39"/>
    <property type="match status" value="1"/>
</dbReference>
<comment type="caution">
    <text evidence="4">The sequence shown here is derived from an EMBL/GenBank/DDBJ whole genome shotgun (WGS) entry which is preliminary data.</text>
</comment>
<evidence type="ECO:0000313" key="5">
    <source>
        <dbReference type="Proteomes" id="UP000241986"/>
    </source>
</evidence>
<dbReference type="SUPFAM" id="SSF53335">
    <property type="entry name" value="S-adenosyl-L-methionine-dependent methyltransferases"/>
    <property type="match status" value="1"/>
</dbReference>
<sequence>MARNYFNIKYKKKKETQVNLGRFPSTRYRGSKRTILAFLHSVLQPYEFDDVLDLYSGSGIVSLMFRQMGKRVHANDFLLNCNASARALLHYDGDRAVASGLERNLRYLLEFDSCEKEKLICKNFQGIYFTDEENNQLDLFCQKKQIIAPKIRDLYVYLLSQACLKKRPYNIFDKADLSVRLGGAARASRNQVTWKAPFILHATKCLAELNAMDLASNREHAVTSHNACDLDLFERNTEMVYVDPPCIDEKGGCVDYAHSYHFLDGLCDYDLYSNADHSKANRSIISNPSDWSTLDGAKNAIGALSEHFDKGVIALSYRHASKLKSSEIESLMRRPGRDVLTTTHDNQNDYLVISRPS</sequence>
<keyword evidence="1" id="KW-0489">Methyltransferase</keyword>
<keyword evidence="3" id="KW-0949">S-adenosyl-L-methionine</keyword>
<dbReference type="InterPro" id="IPR029063">
    <property type="entry name" value="SAM-dependent_MTases_sf"/>
</dbReference>
<dbReference type="GO" id="GO:0032259">
    <property type="term" value="P:methylation"/>
    <property type="evidence" value="ECO:0007669"/>
    <property type="project" value="UniProtKB-KW"/>
</dbReference>
<dbReference type="GO" id="GO:0009307">
    <property type="term" value="P:DNA restriction-modification system"/>
    <property type="evidence" value="ECO:0007669"/>
    <property type="project" value="InterPro"/>
</dbReference>